<dbReference type="EMBL" id="CP041165">
    <property type="protein sequence ID" value="QOP41479.1"/>
    <property type="molecule type" value="Genomic_DNA"/>
</dbReference>
<accession>A0A7M1AVL0</accession>
<reference evidence="2 3" key="1">
    <citation type="submission" date="2019-06" db="EMBL/GenBank/DDBJ databases">
        <title>Sulfurimonas gotlandica sp. nov., a chemoautotrophic and psychrotolerant epsilonproteobacterium isolated from a pelagic redoxcline, and an emended description of the genus Sulfurimonas.</title>
        <authorList>
            <person name="Wang S."/>
            <person name="Jiang L."/>
            <person name="Shao Z."/>
        </authorList>
    </citation>
    <scope>NUCLEOTIDE SEQUENCE [LARGE SCALE GENOMIC DNA]</scope>
    <source>
        <strain evidence="2 3">B2</strain>
    </source>
</reference>
<feature type="domain" description="Cupin type-2" evidence="1">
    <location>
        <begin position="33"/>
        <end position="95"/>
    </location>
</feature>
<dbReference type="Proteomes" id="UP000593910">
    <property type="component" value="Chromosome"/>
</dbReference>
<protein>
    <submittedName>
        <fullName evidence="2">Cupin domain-containing protein</fullName>
    </submittedName>
</protein>
<gene>
    <name evidence="2" type="ORF">FJR03_06875</name>
</gene>
<dbReference type="AlphaFoldDB" id="A0A7M1AVL0"/>
<dbReference type="RefSeq" id="WP_193112795.1">
    <property type="nucleotide sequence ID" value="NZ_CP041165.1"/>
</dbReference>
<evidence type="ECO:0000313" key="2">
    <source>
        <dbReference type="EMBL" id="QOP41479.1"/>
    </source>
</evidence>
<organism evidence="2 3">
    <name type="scientific">Sulfurimonas marina</name>
    <dbReference type="NCBI Taxonomy" id="2590551"/>
    <lineage>
        <taxon>Bacteria</taxon>
        <taxon>Pseudomonadati</taxon>
        <taxon>Campylobacterota</taxon>
        <taxon>Epsilonproteobacteria</taxon>
        <taxon>Campylobacterales</taxon>
        <taxon>Sulfurimonadaceae</taxon>
        <taxon>Sulfurimonas</taxon>
    </lineage>
</organism>
<dbReference type="Gene3D" id="2.60.120.10">
    <property type="entry name" value="Jelly Rolls"/>
    <property type="match status" value="1"/>
</dbReference>
<dbReference type="InterPro" id="IPR011051">
    <property type="entry name" value="RmlC_Cupin_sf"/>
</dbReference>
<dbReference type="InterPro" id="IPR014710">
    <property type="entry name" value="RmlC-like_jellyroll"/>
</dbReference>
<keyword evidence="3" id="KW-1185">Reference proteome</keyword>
<dbReference type="KEGG" id="smax:FJR03_06875"/>
<dbReference type="PANTHER" id="PTHR37694:SF1">
    <property type="entry name" value="SLR8022 PROTEIN"/>
    <property type="match status" value="1"/>
</dbReference>
<evidence type="ECO:0000313" key="3">
    <source>
        <dbReference type="Proteomes" id="UP000593910"/>
    </source>
</evidence>
<dbReference type="InterPro" id="IPR013096">
    <property type="entry name" value="Cupin_2"/>
</dbReference>
<sequence length="119" mass="13521">MDIVSFLNVSTSEKKVQIDKLSETSFSKEIRICMAKDSVMQEHTAPDAITILIIKGRVRIDSLEESKELNNGDMVYFNAKVPHSLEALEDSVIRLTLSKHDSEQRVFSLVENIPSHRTF</sequence>
<name>A0A7M1AVL0_9BACT</name>
<evidence type="ECO:0000259" key="1">
    <source>
        <dbReference type="Pfam" id="PF07883"/>
    </source>
</evidence>
<dbReference type="Pfam" id="PF07883">
    <property type="entry name" value="Cupin_2"/>
    <property type="match status" value="1"/>
</dbReference>
<proteinExistence type="predicted"/>
<dbReference type="SUPFAM" id="SSF51182">
    <property type="entry name" value="RmlC-like cupins"/>
    <property type="match status" value="1"/>
</dbReference>
<dbReference type="PANTHER" id="PTHR37694">
    <property type="entry name" value="SLR8022 PROTEIN"/>
    <property type="match status" value="1"/>
</dbReference>